<accession>A0A3G1E3F7</accession>
<organism evidence="1 2">
    <name type="scientific">Clostridium phage CDKM15</name>
    <dbReference type="NCBI Taxonomy" id="1868595"/>
    <lineage>
        <taxon>Viruses</taxon>
        <taxon>Duplodnaviria</taxon>
        <taxon>Heunggongvirae</taxon>
        <taxon>Uroviricota</taxon>
        <taxon>Caudoviricetes</taxon>
        <taxon>Colneyvirus</taxon>
        <taxon>Colneyvirus CDKM15</taxon>
    </lineage>
</organism>
<dbReference type="GO" id="GO:0006355">
    <property type="term" value="P:regulation of DNA-templated transcription"/>
    <property type="evidence" value="ECO:0007669"/>
    <property type="project" value="InterPro"/>
</dbReference>
<dbReference type="InterPro" id="IPR010985">
    <property type="entry name" value="Ribbon_hlx_hlx"/>
</dbReference>
<proteinExistence type="predicted"/>
<evidence type="ECO:0008006" key="3">
    <source>
        <dbReference type="Google" id="ProtNLM"/>
    </source>
</evidence>
<keyword evidence="2" id="KW-1185">Reference proteome</keyword>
<protein>
    <recommendedName>
        <fullName evidence="3">CopG family transcriptional regulator</fullName>
    </recommendedName>
</protein>
<evidence type="ECO:0000313" key="1">
    <source>
        <dbReference type="EMBL" id="ANT45162.1"/>
    </source>
</evidence>
<dbReference type="EMBL" id="KX228400">
    <property type="protein sequence ID" value="ANT45162.1"/>
    <property type="molecule type" value="Genomic_DNA"/>
</dbReference>
<reference evidence="1 2" key="1">
    <citation type="journal article" date="2016" name="Viruses">
        <title>Two Novel Myoviruses from the North of Iraq Reveal Insights into Clostridium difficile Phage Diversity and Biology.</title>
        <authorList>
            <person name="Rashid S.J."/>
            <person name="Barylski J."/>
            <person name="Hargreaves K.R."/>
            <person name="Millard A.A."/>
            <person name="Vinner G.K."/>
            <person name="Clokie M.R."/>
        </authorList>
    </citation>
    <scope>NUCLEOTIDE SEQUENCE [LARGE SCALE GENOMIC DNA]</scope>
</reference>
<dbReference type="SUPFAM" id="SSF47598">
    <property type="entry name" value="Ribbon-helix-helix"/>
    <property type="match status" value="1"/>
</dbReference>
<sequence>MITITKNKVGRPKTETAMNKRITVRLDSKHEEILETYTKKYGITKNEAVRKGIEKLEEKE</sequence>
<dbReference type="Proteomes" id="UP000266459">
    <property type="component" value="Segment"/>
</dbReference>
<name>A0A3G1E3F7_9CAUD</name>
<gene>
    <name evidence="1" type="ORF">CDKM15_19</name>
</gene>
<evidence type="ECO:0000313" key="2">
    <source>
        <dbReference type="Proteomes" id="UP000266459"/>
    </source>
</evidence>